<dbReference type="AlphaFoldDB" id="A0A409XY02"/>
<dbReference type="InParanoid" id="A0A409XY02"/>
<comment type="caution">
    <text evidence="1">The sequence shown here is derived from an EMBL/GenBank/DDBJ whole genome shotgun (WGS) entry which is preliminary data.</text>
</comment>
<evidence type="ECO:0000313" key="2">
    <source>
        <dbReference type="Proteomes" id="UP000284706"/>
    </source>
</evidence>
<keyword evidence="2" id="KW-1185">Reference proteome</keyword>
<reference evidence="1 2" key="1">
    <citation type="journal article" date="2018" name="Evol. Lett.">
        <title>Horizontal gene cluster transfer increased hallucinogenic mushroom diversity.</title>
        <authorList>
            <person name="Reynolds H.T."/>
            <person name="Vijayakumar V."/>
            <person name="Gluck-Thaler E."/>
            <person name="Korotkin H.B."/>
            <person name="Matheny P.B."/>
            <person name="Slot J.C."/>
        </authorList>
    </citation>
    <scope>NUCLEOTIDE SEQUENCE [LARGE SCALE GENOMIC DNA]</scope>
    <source>
        <strain evidence="1 2">SRW20</strain>
    </source>
</reference>
<proteinExistence type="predicted"/>
<evidence type="ECO:0000313" key="1">
    <source>
        <dbReference type="EMBL" id="PPQ95605.1"/>
    </source>
</evidence>
<name>A0A409XY02_9AGAR</name>
<dbReference type="EMBL" id="NHYE01001421">
    <property type="protein sequence ID" value="PPQ95605.1"/>
    <property type="molecule type" value="Genomic_DNA"/>
</dbReference>
<protein>
    <submittedName>
        <fullName evidence="1">Uncharacterized protein</fullName>
    </submittedName>
</protein>
<accession>A0A409XY02</accession>
<gene>
    <name evidence="1" type="ORF">CVT26_008635</name>
</gene>
<dbReference type="Proteomes" id="UP000284706">
    <property type="component" value="Unassembled WGS sequence"/>
</dbReference>
<organism evidence="1 2">
    <name type="scientific">Gymnopilus dilepis</name>
    <dbReference type="NCBI Taxonomy" id="231916"/>
    <lineage>
        <taxon>Eukaryota</taxon>
        <taxon>Fungi</taxon>
        <taxon>Dikarya</taxon>
        <taxon>Basidiomycota</taxon>
        <taxon>Agaricomycotina</taxon>
        <taxon>Agaricomycetes</taxon>
        <taxon>Agaricomycetidae</taxon>
        <taxon>Agaricales</taxon>
        <taxon>Agaricineae</taxon>
        <taxon>Hymenogastraceae</taxon>
        <taxon>Gymnopilus</taxon>
    </lineage>
</organism>
<sequence length="71" mass="7953">MQLDEILDGTMVWRVSAATECLTREWYDLTSAATIDHHADVLEAKKPATFNIVWAEVDSQRGGGAMLQCRE</sequence>